<dbReference type="AlphaFoldDB" id="A0AAU7X813"/>
<protein>
    <submittedName>
        <fullName evidence="3">DUF1127 domain-containing protein</fullName>
    </submittedName>
</protein>
<feature type="compositionally biased region" description="Basic and acidic residues" evidence="1">
    <location>
        <begin position="93"/>
        <end position="106"/>
    </location>
</feature>
<evidence type="ECO:0000313" key="3">
    <source>
        <dbReference type="EMBL" id="XBY43223.1"/>
    </source>
</evidence>
<organism evidence="3">
    <name type="scientific">Methyloraptor flagellatus</name>
    <dbReference type="NCBI Taxonomy" id="3162530"/>
    <lineage>
        <taxon>Bacteria</taxon>
        <taxon>Pseudomonadati</taxon>
        <taxon>Pseudomonadota</taxon>
        <taxon>Alphaproteobacteria</taxon>
        <taxon>Hyphomicrobiales</taxon>
        <taxon>Ancalomicrobiaceae</taxon>
        <taxon>Methyloraptor</taxon>
    </lineage>
</organism>
<proteinExistence type="predicted"/>
<sequence length="123" mass="13483">MFTTTTSHSRTSAAAVAAVIRVATKAVNTIAAYWNAHMRRREVRELLGWNDHMLKDIGITRGDVASAYASPYPVDPTARLKIMAVERRAAAREQARERLRAADERPSQANSSASDRSSDLTAA</sequence>
<feature type="region of interest" description="Disordered" evidence="1">
    <location>
        <begin position="93"/>
        <end position="123"/>
    </location>
</feature>
<dbReference type="InterPro" id="IPR009506">
    <property type="entry name" value="YjiS-like"/>
</dbReference>
<dbReference type="EMBL" id="CP158568">
    <property type="protein sequence ID" value="XBY43223.1"/>
    <property type="molecule type" value="Genomic_DNA"/>
</dbReference>
<feature type="domain" description="YjiS-like" evidence="2">
    <location>
        <begin position="30"/>
        <end position="64"/>
    </location>
</feature>
<name>A0AAU7X813_9HYPH</name>
<evidence type="ECO:0000259" key="2">
    <source>
        <dbReference type="Pfam" id="PF06568"/>
    </source>
</evidence>
<reference evidence="3" key="1">
    <citation type="submission" date="2024-06" db="EMBL/GenBank/DDBJ databases">
        <title>Methylostella associata gen. nov., sp. nov., a novel Ancalomicrobiaceae-affiliated facultatively methylotrophic bacteria that feed on methanotrophs of the genus Methylococcus.</title>
        <authorList>
            <person name="Saltykova V."/>
            <person name="Danilova O.V."/>
            <person name="Oshkin I.Y."/>
            <person name="Belova S.E."/>
            <person name="Pimenov N.V."/>
            <person name="Dedysh S.N."/>
        </authorList>
    </citation>
    <scope>NUCLEOTIDE SEQUENCE</scope>
    <source>
        <strain evidence="3">S20</strain>
    </source>
</reference>
<dbReference type="Pfam" id="PF06568">
    <property type="entry name" value="YjiS-like"/>
    <property type="match status" value="1"/>
</dbReference>
<gene>
    <name evidence="3" type="ORF">ABS361_14075</name>
</gene>
<dbReference type="KEGG" id="mflg:ABS361_14075"/>
<evidence type="ECO:0000256" key="1">
    <source>
        <dbReference type="SAM" id="MobiDB-lite"/>
    </source>
</evidence>
<dbReference type="RefSeq" id="WP_407048322.1">
    <property type="nucleotide sequence ID" value="NZ_CP158568.1"/>
</dbReference>
<feature type="compositionally biased region" description="Low complexity" evidence="1">
    <location>
        <begin position="107"/>
        <end position="123"/>
    </location>
</feature>
<accession>A0AAU7X813</accession>